<dbReference type="EMBL" id="JABELV010000138">
    <property type="protein sequence ID" value="KAG7529728.1"/>
    <property type="molecule type" value="Genomic_DNA"/>
</dbReference>
<feature type="transmembrane region" description="Helical" evidence="9">
    <location>
        <begin position="142"/>
        <end position="161"/>
    </location>
</feature>
<keyword evidence="7 9" id="KW-0472">Membrane</keyword>
<dbReference type="PANTHER" id="PTHR23501">
    <property type="entry name" value="MAJOR FACILITATOR SUPERFAMILY"/>
    <property type="match status" value="1"/>
</dbReference>
<dbReference type="InterPro" id="IPR011701">
    <property type="entry name" value="MFS"/>
</dbReference>
<comment type="subcellular location">
    <subcellularLocation>
        <location evidence="1">Membrane</location>
        <topology evidence="1">Multi-pass membrane protein</topology>
    </subcellularLocation>
</comment>
<comment type="caution">
    <text evidence="10">The sequence shown here is derived from an EMBL/GenBank/DDBJ whole genome shotgun (WGS) entry which is preliminary data.</text>
</comment>
<gene>
    <name evidence="10" type="ORF">FFLO_05455</name>
</gene>
<evidence type="ECO:0000313" key="10">
    <source>
        <dbReference type="EMBL" id="KAG7529728.1"/>
    </source>
</evidence>
<evidence type="ECO:0000256" key="7">
    <source>
        <dbReference type="ARBA" id="ARBA00023136"/>
    </source>
</evidence>
<dbReference type="InterPro" id="IPR036259">
    <property type="entry name" value="MFS_trans_sf"/>
</dbReference>
<dbReference type="PANTHER" id="PTHR23501:SF58">
    <property type="entry name" value="LOW AFFINITY HEME TRANSPORTER STR3"/>
    <property type="match status" value="1"/>
</dbReference>
<feature type="transmembrane region" description="Helical" evidence="9">
    <location>
        <begin position="411"/>
        <end position="431"/>
    </location>
</feature>
<evidence type="ECO:0000256" key="8">
    <source>
        <dbReference type="SAM" id="MobiDB-lite"/>
    </source>
</evidence>
<evidence type="ECO:0000256" key="5">
    <source>
        <dbReference type="ARBA" id="ARBA00022989"/>
    </source>
</evidence>
<keyword evidence="11" id="KW-1185">Reference proteome</keyword>
<dbReference type="GO" id="GO:0005886">
    <property type="term" value="C:plasma membrane"/>
    <property type="evidence" value="ECO:0007669"/>
    <property type="project" value="TreeGrafter"/>
</dbReference>
<evidence type="ECO:0000256" key="4">
    <source>
        <dbReference type="ARBA" id="ARBA00022692"/>
    </source>
</evidence>
<keyword evidence="6" id="KW-0406">Ion transport</keyword>
<dbReference type="Gene3D" id="1.20.1250.20">
    <property type="entry name" value="MFS general substrate transporter like domains"/>
    <property type="match status" value="2"/>
</dbReference>
<feature type="transmembrane region" description="Helical" evidence="9">
    <location>
        <begin position="167"/>
        <end position="187"/>
    </location>
</feature>
<feature type="transmembrane region" description="Helical" evidence="9">
    <location>
        <begin position="304"/>
        <end position="325"/>
    </location>
</feature>
<keyword evidence="4 9" id="KW-0812">Transmembrane</keyword>
<name>A0A8K0JGY6_9TREE</name>
<feature type="transmembrane region" description="Helical" evidence="9">
    <location>
        <begin position="466"/>
        <end position="488"/>
    </location>
</feature>
<proteinExistence type="inferred from homology"/>
<evidence type="ECO:0000256" key="1">
    <source>
        <dbReference type="ARBA" id="ARBA00004141"/>
    </source>
</evidence>
<feature type="transmembrane region" description="Helical" evidence="9">
    <location>
        <begin position="370"/>
        <end position="391"/>
    </location>
</feature>
<feature type="transmembrane region" description="Helical" evidence="9">
    <location>
        <begin position="199"/>
        <end position="220"/>
    </location>
</feature>
<comment type="similarity">
    <text evidence="2">Belongs to the major facilitator superfamily.</text>
</comment>
<feature type="transmembrane region" description="Helical" evidence="9">
    <location>
        <begin position="72"/>
        <end position="91"/>
    </location>
</feature>
<dbReference type="GO" id="GO:0022857">
    <property type="term" value="F:transmembrane transporter activity"/>
    <property type="evidence" value="ECO:0007669"/>
    <property type="project" value="InterPro"/>
</dbReference>
<feature type="transmembrane region" description="Helical" evidence="9">
    <location>
        <begin position="500"/>
        <end position="525"/>
    </location>
</feature>
<evidence type="ECO:0000313" key="11">
    <source>
        <dbReference type="Proteomes" id="UP000812966"/>
    </source>
</evidence>
<dbReference type="SUPFAM" id="SSF103473">
    <property type="entry name" value="MFS general substrate transporter"/>
    <property type="match status" value="2"/>
</dbReference>
<accession>A0A8K0JGY6</accession>
<keyword evidence="5 9" id="KW-1133">Transmembrane helix</keyword>
<evidence type="ECO:0008006" key="12">
    <source>
        <dbReference type="Google" id="ProtNLM"/>
    </source>
</evidence>
<feature type="region of interest" description="Disordered" evidence="8">
    <location>
        <begin position="19"/>
        <end position="53"/>
    </location>
</feature>
<feature type="transmembrane region" description="Helical" evidence="9">
    <location>
        <begin position="111"/>
        <end position="130"/>
    </location>
</feature>
<dbReference type="Pfam" id="PF07690">
    <property type="entry name" value="MFS_1"/>
    <property type="match status" value="1"/>
</dbReference>
<sequence>MSRQLQSLDAIAQSNTAYSLSHDPLATPAEERSIDKDDKEAASPDTEVEENVRQDDGVTRIEALYVVFGKGWGLYTLWISIGLIAYVYSLSRSTTAYYAQFATSSFGEHTIIGTIGVVNGIIGGVAPPFIAKLADIWSRPHALTLAVVLYAVGYAMCAGAQNVETLVAGQVVYTLGNTGITFLNSLLIADITSLQWRSFVNGAVNLPYVPNAFVAGYIVSGIQGYSENGWRWGYGMFCILLPVCVAPALIVLHIGDHRAKKLGAVSLASSSATRREQLGQAAPVQHETVQRTMWQSCRFYWTRLNAFGSLLMGFAFALLLTPITLSTTAENGYKNPSLIAMLVVGGVLFISWAIWDGFFAEYPFLPKRVFNRTLIACVGVDFFYFFSAYLYDAYFASWVWVVTDYNQRDYTFFNNTLSVAQCGFAVFFGLFIRFSHRYKYIQASALAVRCLGMGLVYYATKRPTTAVLVSSQALIGLGGSISVMTSYIGVQGSVPHQDMAIATAVLNLISSLGSSISIAISASVWNKRVPEHLEKYIGATHNSTELASIFGSIYKAREAQPRELVKQAYLDSVDGLFLSALIVSFGSLICAMFASNYYLGQNHNAIEKHKILRWREPDEIVRKEDAQDAKGGDKRPM</sequence>
<evidence type="ECO:0000256" key="6">
    <source>
        <dbReference type="ARBA" id="ARBA00023065"/>
    </source>
</evidence>
<dbReference type="GO" id="GO:0006811">
    <property type="term" value="P:monoatomic ion transport"/>
    <property type="evidence" value="ECO:0007669"/>
    <property type="project" value="UniProtKB-KW"/>
</dbReference>
<dbReference type="AlphaFoldDB" id="A0A8K0JGY6"/>
<feature type="transmembrane region" description="Helical" evidence="9">
    <location>
        <begin position="337"/>
        <end position="358"/>
    </location>
</feature>
<evidence type="ECO:0000256" key="2">
    <source>
        <dbReference type="ARBA" id="ARBA00008335"/>
    </source>
</evidence>
<feature type="compositionally biased region" description="Basic and acidic residues" evidence="8">
    <location>
        <begin position="29"/>
        <end position="42"/>
    </location>
</feature>
<protein>
    <recommendedName>
        <fullName evidence="12">Siderophore-iron transporter Str3</fullName>
    </recommendedName>
</protein>
<reference evidence="10" key="1">
    <citation type="submission" date="2020-04" db="EMBL/GenBank/DDBJ databases">
        <title>Analysis of mating type loci in Filobasidium floriforme.</title>
        <authorList>
            <person name="Nowrousian M."/>
        </authorList>
    </citation>
    <scope>NUCLEOTIDE SEQUENCE</scope>
    <source>
        <strain evidence="10">CBS 6242</strain>
    </source>
</reference>
<dbReference type="FunFam" id="1.20.1250.20:FF:000197">
    <property type="entry name" value="Siderophore iron transporter 1"/>
    <property type="match status" value="1"/>
</dbReference>
<evidence type="ECO:0000256" key="3">
    <source>
        <dbReference type="ARBA" id="ARBA00022448"/>
    </source>
</evidence>
<organism evidence="10 11">
    <name type="scientific">Filobasidium floriforme</name>
    <dbReference type="NCBI Taxonomy" id="5210"/>
    <lineage>
        <taxon>Eukaryota</taxon>
        <taxon>Fungi</taxon>
        <taxon>Dikarya</taxon>
        <taxon>Basidiomycota</taxon>
        <taxon>Agaricomycotina</taxon>
        <taxon>Tremellomycetes</taxon>
        <taxon>Filobasidiales</taxon>
        <taxon>Filobasidiaceae</taxon>
        <taxon>Filobasidium</taxon>
    </lineage>
</organism>
<dbReference type="Proteomes" id="UP000812966">
    <property type="component" value="Unassembled WGS sequence"/>
</dbReference>
<feature type="transmembrane region" description="Helical" evidence="9">
    <location>
        <begin position="576"/>
        <end position="599"/>
    </location>
</feature>
<keyword evidence="3" id="KW-0813">Transport</keyword>
<feature type="transmembrane region" description="Helical" evidence="9">
    <location>
        <begin position="232"/>
        <end position="252"/>
    </location>
</feature>
<evidence type="ECO:0000256" key="9">
    <source>
        <dbReference type="SAM" id="Phobius"/>
    </source>
</evidence>